<accession>A0ABN3R684</accession>
<dbReference type="Proteomes" id="UP001501666">
    <property type="component" value="Unassembled WGS sequence"/>
</dbReference>
<comment type="caution">
    <text evidence="1">The sequence shown here is derived from an EMBL/GenBank/DDBJ whole genome shotgun (WGS) entry which is preliminary data.</text>
</comment>
<keyword evidence="2" id="KW-1185">Reference proteome</keyword>
<dbReference type="InterPro" id="IPR006764">
    <property type="entry name" value="SAM_dep_MeTrfase_SAV2177_type"/>
</dbReference>
<dbReference type="EMBL" id="BAAATE010000001">
    <property type="protein sequence ID" value="GAA2644658.1"/>
    <property type="molecule type" value="Genomic_DNA"/>
</dbReference>
<evidence type="ECO:0000313" key="1">
    <source>
        <dbReference type="EMBL" id="GAA2644658.1"/>
    </source>
</evidence>
<protein>
    <submittedName>
        <fullName evidence="1">Uncharacterized protein</fullName>
    </submittedName>
</protein>
<dbReference type="Pfam" id="PF04672">
    <property type="entry name" value="Methyltransf_19"/>
    <property type="match status" value="1"/>
</dbReference>
<organism evidence="1 2">
    <name type="scientific">Nonomuraea recticatena</name>
    <dbReference type="NCBI Taxonomy" id="46178"/>
    <lineage>
        <taxon>Bacteria</taxon>
        <taxon>Bacillati</taxon>
        <taxon>Actinomycetota</taxon>
        <taxon>Actinomycetes</taxon>
        <taxon>Streptosporangiales</taxon>
        <taxon>Streptosporangiaceae</taxon>
        <taxon>Nonomuraea</taxon>
    </lineage>
</organism>
<dbReference type="InterPro" id="IPR029063">
    <property type="entry name" value="SAM-dependent_MTases_sf"/>
</dbReference>
<name>A0ABN3R684_9ACTN</name>
<sequence>MGTTIFGMSMSVLLQLAWKDNFAADREAAEKIVSLGAHMDYDIGALVRANRAFLGRALRELADTGVRQFLDLGTGLPARENVH</sequence>
<dbReference type="SUPFAM" id="SSF53335">
    <property type="entry name" value="S-adenosyl-L-methionine-dependent methyltransferases"/>
    <property type="match status" value="1"/>
</dbReference>
<gene>
    <name evidence="1" type="ORF">GCM10010412_006140</name>
</gene>
<proteinExistence type="predicted"/>
<dbReference type="Gene3D" id="3.40.50.150">
    <property type="entry name" value="Vaccinia Virus protein VP39"/>
    <property type="match status" value="1"/>
</dbReference>
<reference evidence="1 2" key="1">
    <citation type="journal article" date="2019" name="Int. J. Syst. Evol. Microbiol.">
        <title>The Global Catalogue of Microorganisms (GCM) 10K type strain sequencing project: providing services to taxonomists for standard genome sequencing and annotation.</title>
        <authorList>
            <consortium name="The Broad Institute Genomics Platform"/>
            <consortium name="The Broad Institute Genome Sequencing Center for Infectious Disease"/>
            <person name="Wu L."/>
            <person name="Ma J."/>
        </authorList>
    </citation>
    <scope>NUCLEOTIDE SEQUENCE [LARGE SCALE GENOMIC DNA]</scope>
    <source>
        <strain evidence="1 2">JCM 6835</strain>
    </source>
</reference>
<evidence type="ECO:0000313" key="2">
    <source>
        <dbReference type="Proteomes" id="UP001501666"/>
    </source>
</evidence>